<dbReference type="Proteomes" id="UP000178615">
    <property type="component" value="Unassembled WGS sequence"/>
</dbReference>
<evidence type="ECO:0008006" key="4">
    <source>
        <dbReference type="Google" id="ProtNLM"/>
    </source>
</evidence>
<feature type="transmembrane region" description="Helical" evidence="1">
    <location>
        <begin position="160"/>
        <end position="178"/>
    </location>
</feature>
<reference evidence="2 3" key="1">
    <citation type="journal article" date="2016" name="Nat. Commun.">
        <title>Thousands of microbial genomes shed light on interconnected biogeochemical processes in an aquifer system.</title>
        <authorList>
            <person name="Anantharaman K."/>
            <person name="Brown C.T."/>
            <person name="Hug L.A."/>
            <person name="Sharon I."/>
            <person name="Castelle C.J."/>
            <person name="Probst A.J."/>
            <person name="Thomas B.C."/>
            <person name="Singh A."/>
            <person name="Wilkins M.J."/>
            <person name="Karaoz U."/>
            <person name="Brodie E.L."/>
            <person name="Williams K.H."/>
            <person name="Hubbard S.S."/>
            <person name="Banfield J.F."/>
        </authorList>
    </citation>
    <scope>NUCLEOTIDE SEQUENCE [LARGE SCALE GENOMIC DNA]</scope>
</reference>
<evidence type="ECO:0000313" key="3">
    <source>
        <dbReference type="Proteomes" id="UP000178615"/>
    </source>
</evidence>
<accession>A0A1F4ULV7</accession>
<sequence length="396" mass="43856">MTNNMLKIKIIIFTLLFFVLGSLFFLKAQETGGTLDQEQIPVEDTAQAKPDQEYLKGSIIKILEEGNQDVYGQIQYYQRLQIKISNGSVKNKEIEVYSSLESPDSPLKYKQGDKVTVLRLYMDDGQEQYYVTDYQRMNYLGILLVVFTLLVLAVGRLSGLLSLIGIVYSFCVVFYFMLPKLSLGGNPLISLLISTILIAPVIFFLSHGLNKKTTISLVSTLISIIITALMAVFLISISRLTGSASEESLFLQYTMGQSFNISGLLLGGIIIGSLGILADVTISQASIVEDLSKSKIKLTFKETFLKSLELGRSHILRSIISLVFLYISCSFPLLILFTKADIPSSVIINSEIISEEAVRILVSGIGLILSVPLTILLSIKFLTPVTTRRAVKKFTK</sequence>
<dbReference type="Pfam" id="PF07907">
    <property type="entry name" value="YibE_F"/>
    <property type="match status" value="1"/>
</dbReference>
<dbReference type="PANTHER" id="PTHR41771:SF1">
    <property type="entry name" value="MEMBRANE PROTEIN"/>
    <property type="match status" value="1"/>
</dbReference>
<evidence type="ECO:0000256" key="1">
    <source>
        <dbReference type="SAM" id="Phobius"/>
    </source>
</evidence>
<feature type="transmembrane region" description="Helical" evidence="1">
    <location>
        <begin position="357"/>
        <end position="379"/>
    </location>
</feature>
<feature type="transmembrane region" description="Helical" evidence="1">
    <location>
        <begin position="137"/>
        <end position="155"/>
    </location>
</feature>
<protein>
    <recommendedName>
        <fullName evidence="4">YibE/F family protein</fullName>
    </recommendedName>
</protein>
<keyword evidence="1" id="KW-1133">Transmembrane helix</keyword>
<dbReference type="EMBL" id="MEUV01000018">
    <property type="protein sequence ID" value="OGC45919.1"/>
    <property type="molecule type" value="Genomic_DNA"/>
</dbReference>
<dbReference type="AlphaFoldDB" id="A0A1F4ULV7"/>
<dbReference type="PANTHER" id="PTHR41771">
    <property type="entry name" value="MEMBRANE PROTEIN-RELATED"/>
    <property type="match status" value="1"/>
</dbReference>
<feature type="transmembrane region" description="Helical" evidence="1">
    <location>
        <begin position="217"/>
        <end position="238"/>
    </location>
</feature>
<comment type="caution">
    <text evidence="2">The sequence shown here is derived from an EMBL/GenBank/DDBJ whole genome shotgun (WGS) entry which is preliminary data.</text>
</comment>
<organism evidence="2 3">
    <name type="scientific">candidate division WWE3 bacterium RBG_19FT_COMBO_34_6</name>
    <dbReference type="NCBI Taxonomy" id="1802612"/>
    <lineage>
        <taxon>Bacteria</taxon>
        <taxon>Katanobacteria</taxon>
    </lineage>
</organism>
<feature type="transmembrane region" description="Helical" evidence="1">
    <location>
        <begin position="258"/>
        <end position="278"/>
    </location>
</feature>
<gene>
    <name evidence="2" type="ORF">A2V49_03965</name>
</gene>
<dbReference type="InterPro" id="IPR012507">
    <property type="entry name" value="YibE_F"/>
</dbReference>
<feature type="transmembrane region" description="Helical" evidence="1">
    <location>
        <begin position="184"/>
        <end position="205"/>
    </location>
</feature>
<feature type="transmembrane region" description="Helical" evidence="1">
    <location>
        <begin position="315"/>
        <end position="337"/>
    </location>
</feature>
<evidence type="ECO:0000313" key="2">
    <source>
        <dbReference type="EMBL" id="OGC45919.1"/>
    </source>
</evidence>
<keyword evidence="1" id="KW-0472">Membrane</keyword>
<keyword evidence="1" id="KW-0812">Transmembrane</keyword>
<name>A0A1F4ULV7_UNCKA</name>
<proteinExistence type="predicted"/>